<comment type="caution">
    <text evidence="1">The sequence shown here is derived from an EMBL/GenBank/DDBJ whole genome shotgun (WGS) entry which is preliminary data.</text>
</comment>
<gene>
    <name evidence="1" type="ORF">US54_C0009G0023</name>
</gene>
<evidence type="ECO:0000313" key="1">
    <source>
        <dbReference type="EMBL" id="KKQ38503.1"/>
    </source>
</evidence>
<organism evidence="1 2">
    <name type="scientific">Candidatus Roizmanbacteria bacterium GW2011_GWA2_37_7</name>
    <dbReference type="NCBI Taxonomy" id="1618481"/>
    <lineage>
        <taxon>Bacteria</taxon>
        <taxon>Candidatus Roizmaniibacteriota</taxon>
    </lineage>
</organism>
<evidence type="ECO:0008006" key="3">
    <source>
        <dbReference type="Google" id="ProtNLM"/>
    </source>
</evidence>
<dbReference type="EMBL" id="LBTJ01000009">
    <property type="protein sequence ID" value="KKQ38503.1"/>
    <property type="molecule type" value="Genomic_DNA"/>
</dbReference>
<proteinExistence type="predicted"/>
<evidence type="ECO:0000313" key="2">
    <source>
        <dbReference type="Proteomes" id="UP000034471"/>
    </source>
</evidence>
<protein>
    <recommendedName>
        <fullName evidence="3">Heat-inducible transcription repressor HrcA</fullName>
    </recommendedName>
</protein>
<dbReference type="AlphaFoldDB" id="A0A0G0H5E7"/>
<accession>A0A0G0H5E7</accession>
<dbReference type="Proteomes" id="UP000034471">
    <property type="component" value="Unassembled WGS sequence"/>
</dbReference>
<dbReference type="STRING" id="1618481.US54_C0009G0023"/>
<name>A0A0G0H5E7_9BACT</name>
<reference evidence="1 2" key="1">
    <citation type="journal article" date="2015" name="Nature">
        <title>rRNA introns, odd ribosomes, and small enigmatic genomes across a large radiation of phyla.</title>
        <authorList>
            <person name="Brown C.T."/>
            <person name="Hug L.A."/>
            <person name="Thomas B.C."/>
            <person name="Sharon I."/>
            <person name="Castelle C.J."/>
            <person name="Singh A."/>
            <person name="Wilkins M.J."/>
            <person name="Williams K.H."/>
            <person name="Banfield J.F."/>
        </authorList>
    </citation>
    <scope>NUCLEOTIDE SEQUENCE [LARGE SCALE GENOMIC DNA]</scope>
</reference>
<feature type="non-terminal residue" evidence="1">
    <location>
        <position position="1"/>
    </location>
</feature>
<sequence length="36" mass="4151">VRGIIGVVGPKHLKFELIAPQIRFFSQLIEDMIKEQ</sequence>